<dbReference type="EMBL" id="JAQGDS010000010">
    <property type="protein sequence ID" value="KAJ6257635.1"/>
    <property type="molecule type" value="Genomic_DNA"/>
</dbReference>
<evidence type="ECO:0000256" key="1">
    <source>
        <dbReference type="ARBA" id="ARBA00023242"/>
    </source>
</evidence>
<organism evidence="5 6">
    <name type="scientific">Drechslerella dactyloides</name>
    <name type="common">Nematode-trapping fungus</name>
    <name type="synonym">Arthrobotrys dactyloides</name>
    <dbReference type="NCBI Taxonomy" id="74499"/>
    <lineage>
        <taxon>Eukaryota</taxon>
        <taxon>Fungi</taxon>
        <taxon>Dikarya</taxon>
        <taxon>Ascomycota</taxon>
        <taxon>Pezizomycotina</taxon>
        <taxon>Orbiliomycetes</taxon>
        <taxon>Orbiliales</taxon>
        <taxon>Orbiliaceae</taxon>
        <taxon>Drechslerella</taxon>
    </lineage>
</organism>
<dbReference type="PANTHER" id="PTHR47256:SF3">
    <property type="entry name" value="ZN(II)2CYS6 TRANSCRIPTION FACTOR (EUROFUNG)"/>
    <property type="match status" value="1"/>
</dbReference>
<protein>
    <recommendedName>
        <fullName evidence="4">Zn(2)-C6 fungal-type domain-containing protein</fullName>
    </recommendedName>
</protein>
<dbReference type="AlphaFoldDB" id="A0AAD6NGP7"/>
<feature type="region of interest" description="Disordered" evidence="3">
    <location>
        <begin position="1"/>
        <end position="25"/>
    </location>
</feature>
<dbReference type="InterPro" id="IPR001138">
    <property type="entry name" value="Zn2Cys6_DnaBD"/>
</dbReference>
<sequence length="407" mass="47185">MSGRDSISKVPLRKLRPAPSLQPRPAMVAKTVKKTRAKNACLPCQQSKKKCNEERPRCGACRESNLECTYSSERARHRRAAIRNKIKEYEAEIEKYELVLEYIRTSSVLALRRVLNVIQSQAPLEDIILFIRNNESPYLPIEVISPEPATSDPSPLMNEQWESLQSQAGFLNTELIYDRPILNLSAAPWTTVMTDDELVSHLMSLSMTWDHPVWHLFDFDIFINAMKHEDQTYCLPLYVKTMLAEAFDDSQSPGKSKAPQGPQTKAEKKFEFVKGIIIWAAFDLQWPYTMLPPTIPLPCLKLAIPYNYFIPPGKEPPPYSIQHDLETGPIRDMDIITEWYLYRYIRDHEPNLIRIAFQLHTMLHLILYEVAEKQCKNLNDEKSLTVADKKRFYGLFDHWKKTLTEDL</sequence>
<name>A0AAD6NGP7_DREDA</name>
<proteinExistence type="predicted"/>
<dbReference type="GO" id="GO:0008270">
    <property type="term" value="F:zinc ion binding"/>
    <property type="evidence" value="ECO:0007669"/>
    <property type="project" value="InterPro"/>
</dbReference>
<gene>
    <name evidence="5" type="ORF">Dda_7422</name>
</gene>
<evidence type="ECO:0000256" key="3">
    <source>
        <dbReference type="SAM" id="MobiDB-lite"/>
    </source>
</evidence>
<keyword evidence="2" id="KW-0175">Coiled coil</keyword>
<reference evidence="5" key="1">
    <citation type="submission" date="2023-01" db="EMBL/GenBank/DDBJ databases">
        <title>The chitinases involved in constricting ring structure development in the nematode-trapping fungus Drechslerella dactyloides.</title>
        <authorList>
            <person name="Wang R."/>
            <person name="Zhang L."/>
            <person name="Tang P."/>
            <person name="Li S."/>
            <person name="Liang L."/>
        </authorList>
    </citation>
    <scope>NUCLEOTIDE SEQUENCE</scope>
    <source>
        <strain evidence="5">YMF1.00031</strain>
    </source>
</reference>
<evidence type="ECO:0000259" key="4">
    <source>
        <dbReference type="PROSITE" id="PS50048"/>
    </source>
</evidence>
<evidence type="ECO:0000313" key="6">
    <source>
        <dbReference type="Proteomes" id="UP001221413"/>
    </source>
</evidence>
<dbReference type="PROSITE" id="PS50048">
    <property type="entry name" value="ZN2_CY6_FUNGAL_2"/>
    <property type="match status" value="1"/>
</dbReference>
<feature type="domain" description="Zn(2)-C6 fungal-type" evidence="4">
    <location>
        <begin position="40"/>
        <end position="70"/>
    </location>
</feature>
<dbReference type="PANTHER" id="PTHR47256">
    <property type="entry name" value="ZN(II)2CYS6 TRANSCRIPTION FACTOR (EUROFUNG)-RELATED"/>
    <property type="match status" value="1"/>
</dbReference>
<dbReference type="SUPFAM" id="SSF57701">
    <property type="entry name" value="Zn2/Cys6 DNA-binding domain"/>
    <property type="match status" value="1"/>
</dbReference>
<dbReference type="Proteomes" id="UP001221413">
    <property type="component" value="Unassembled WGS sequence"/>
</dbReference>
<comment type="caution">
    <text evidence="5">The sequence shown here is derived from an EMBL/GenBank/DDBJ whole genome shotgun (WGS) entry which is preliminary data.</text>
</comment>
<dbReference type="CDD" id="cd00067">
    <property type="entry name" value="GAL4"/>
    <property type="match status" value="1"/>
</dbReference>
<feature type="coiled-coil region" evidence="2">
    <location>
        <begin position="72"/>
        <end position="106"/>
    </location>
</feature>
<dbReference type="Pfam" id="PF00172">
    <property type="entry name" value="Zn_clus"/>
    <property type="match status" value="1"/>
</dbReference>
<dbReference type="GO" id="GO:0000981">
    <property type="term" value="F:DNA-binding transcription factor activity, RNA polymerase II-specific"/>
    <property type="evidence" value="ECO:0007669"/>
    <property type="project" value="InterPro"/>
</dbReference>
<dbReference type="Gene3D" id="4.10.240.10">
    <property type="entry name" value="Zn(2)-C6 fungal-type DNA-binding domain"/>
    <property type="match status" value="1"/>
</dbReference>
<dbReference type="SMART" id="SM00066">
    <property type="entry name" value="GAL4"/>
    <property type="match status" value="1"/>
</dbReference>
<dbReference type="InterPro" id="IPR036864">
    <property type="entry name" value="Zn2-C6_fun-type_DNA-bd_sf"/>
</dbReference>
<accession>A0AAD6NGP7</accession>
<keyword evidence="1" id="KW-0539">Nucleus</keyword>
<keyword evidence="6" id="KW-1185">Reference proteome</keyword>
<evidence type="ECO:0000256" key="2">
    <source>
        <dbReference type="SAM" id="Coils"/>
    </source>
</evidence>
<dbReference type="InterPro" id="IPR053187">
    <property type="entry name" value="Notoamide_regulator"/>
</dbReference>
<evidence type="ECO:0000313" key="5">
    <source>
        <dbReference type="EMBL" id="KAJ6257635.1"/>
    </source>
</evidence>